<dbReference type="EMBL" id="JACXSS010000001">
    <property type="protein sequence ID" value="MBD9356345.1"/>
    <property type="molecule type" value="Genomic_DNA"/>
</dbReference>
<protein>
    <submittedName>
        <fullName evidence="1">Uncharacterized protein</fullName>
    </submittedName>
</protein>
<reference evidence="1 2" key="1">
    <citation type="submission" date="2020-09" db="EMBL/GenBank/DDBJ databases">
        <title>Methylomonas albis sp. nov. and Methylomonas fluvii sp. nov.: Two cold-adapted methanotrophs from the River Elbe and an amended description of Methylovulum psychrotolerans strain Eb1.</title>
        <authorList>
            <person name="Bussmann I.K."/>
            <person name="Klings K.-W."/>
            <person name="Warnstedt J."/>
            <person name="Hoppert M."/>
            <person name="Saborowski A."/>
            <person name="Horn F."/>
            <person name="Liebner S."/>
        </authorList>
    </citation>
    <scope>NUCLEOTIDE SEQUENCE [LARGE SCALE GENOMIC DNA]</scope>
    <source>
        <strain evidence="1 2">EbA</strain>
    </source>
</reference>
<dbReference type="Proteomes" id="UP000652176">
    <property type="component" value="Unassembled WGS sequence"/>
</dbReference>
<gene>
    <name evidence="1" type="ORF">IE877_10660</name>
</gene>
<sequence length="231" mass="27150">MPLLNDHLSIWEIAHRWNNLDPDKKHWFGLPLELKDSFRLMNDAILNAHLVSDLSMEKWHSKSDCPPEFFIRYHLTDIEQCIWGRKYNPKFFKSVGIMRWDFKRWCEMFGIPLPEFWFPPGWKIEPVLYIDNYDESEPNHVEADDLAGEDDLQSDGEAKLRASQAARTACRQIAERLWKEQPDINIASMVKHDLIQIYGGGNFYVEQTVRGWIADLAPSHIQGKRGRPKKE</sequence>
<dbReference type="RefSeq" id="WP_192374704.1">
    <property type="nucleotide sequence ID" value="NZ_CAJHIV010000001.1"/>
</dbReference>
<organism evidence="1 2">
    <name type="scientific">Methylomonas albis</name>
    <dbReference type="NCBI Taxonomy" id="1854563"/>
    <lineage>
        <taxon>Bacteria</taxon>
        <taxon>Pseudomonadati</taxon>
        <taxon>Pseudomonadota</taxon>
        <taxon>Gammaproteobacteria</taxon>
        <taxon>Methylococcales</taxon>
        <taxon>Methylococcaceae</taxon>
        <taxon>Methylomonas</taxon>
    </lineage>
</organism>
<name>A0ABR9CZN8_9GAMM</name>
<proteinExistence type="predicted"/>
<evidence type="ECO:0000313" key="1">
    <source>
        <dbReference type="EMBL" id="MBD9356345.1"/>
    </source>
</evidence>
<comment type="caution">
    <text evidence="1">The sequence shown here is derived from an EMBL/GenBank/DDBJ whole genome shotgun (WGS) entry which is preliminary data.</text>
</comment>
<keyword evidence="2" id="KW-1185">Reference proteome</keyword>
<accession>A0ABR9CZN8</accession>
<evidence type="ECO:0000313" key="2">
    <source>
        <dbReference type="Proteomes" id="UP000652176"/>
    </source>
</evidence>